<dbReference type="EMBL" id="KU886223">
    <property type="protein sequence ID" value="ANH51598.1"/>
    <property type="molecule type" value="Genomic_DNA"/>
</dbReference>
<organism evidence="1 2">
    <name type="scientific">Erwinia phage vB_EamM_Simmy50</name>
    <dbReference type="NCBI Taxonomy" id="1815988"/>
    <lineage>
        <taxon>Viruses</taxon>
        <taxon>Duplodnaviria</taxon>
        <taxon>Heunggongvirae</taxon>
        <taxon>Uroviricota</taxon>
        <taxon>Caudoviricetes</taxon>
        <taxon>Chimalliviridae</taxon>
        <taxon>Agricanvirus</taxon>
        <taxon>Agricanvirus simmy50</taxon>
    </lineage>
</organism>
<accession>A0A173GDN2</accession>
<sequence>MLNKIITENVGRISLKVWDNCEDYLLRVTQGIKRDIMREIKTHGGRTQFRVTVRNSLGYNKAEGIFHDLQVVVTCLATSKELKETVRLPVSKDNPLAIIQGTLMHAAIKANAVRSYTSMNSRADEVRKTLKSNLDDMLKTHSTVISVHQHKSGHPEIAAEFIQTDGPSMAALFEKLAQHSPLGGLSTQPSM</sequence>
<protein>
    <submittedName>
        <fullName evidence="1">Uncharacterized protein</fullName>
    </submittedName>
</protein>
<evidence type="ECO:0000313" key="1">
    <source>
        <dbReference type="EMBL" id="ANH51598.1"/>
    </source>
</evidence>
<gene>
    <name evidence="1" type="ORF">SIMMY50_136</name>
</gene>
<keyword evidence="2" id="KW-1185">Reference proteome</keyword>
<reference evidence="2" key="1">
    <citation type="submission" date="2016-03" db="EMBL/GenBank/DDBJ databases">
        <authorList>
            <person name="Sharma R."/>
            <person name="Simister A.R."/>
            <person name="Berg J.A."/>
            <person name="Jensen G.L."/>
            <person name="Keele B.R."/>
            <person name="Ward M.E.H."/>
            <person name="Breakwell D.P."/>
            <person name="Hope S."/>
            <person name="Grose J.H."/>
        </authorList>
    </citation>
    <scope>NUCLEOTIDE SEQUENCE [LARGE SCALE GENOMIC DNA]</scope>
</reference>
<name>A0A173GDN2_9CAUD</name>
<dbReference type="Proteomes" id="UP000222975">
    <property type="component" value="Segment"/>
</dbReference>
<evidence type="ECO:0000313" key="2">
    <source>
        <dbReference type="Proteomes" id="UP000222975"/>
    </source>
</evidence>
<proteinExistence type="predicted"/>